<dbReference type="EMBL" id="JACOGK010000057">
    <property type="protein sequence ID" value="MBC3537970.1"/>
    <property type="molecule type" value="Genomic_DNA"/>
</dbReference>
<feature type="transmembrane region" description="Helical" evidence="1">
    <location>
        <begin position="62"/>
        <end position="84"/>
    </location>
</feature>
<feature type="transmembrane region" description="Helical" evidence="1">
    <location>
        <begin position="137"/>
        <end position="160"/>
    </location>
</feature>
<dbReference type="RefSeq" id="WP_186504538.1">
    <property type="nucleotide sequence ID" value="NZ_JACOGK010000057.1"/>
</dbReference>
<evidence type="ECO:0000256" key="1">
    <source>
        <dbReference type="SAM" id="Phobius"/>
    </source>
</evidence>
<keyword evidence="1" id="KW-0812">Transmembrane</keyword>
<protein>
    <submittedName>
        <fullName evidence="2">Uncharacterized protein</fullName>
    </submittedName>
</protein>
<gene>
    <name evidence="2" type="ORF">H8J70_12045</name>
</gene>
<evidence type="ECO:0000313" key="3">
    <source>
        <dbReference type="Proteomes" id="UP000606870"/>
    </source>
</evidence>
<sequence length="172" mass="20019">MSMGFDMLAGLQLCMVIFLFVFALRHHAHSQGKMHHFLISPCLYVLWNGVTIYYFADFFYLAVLWFMMGALLSVGCVILMRHHVLHVCYYQTDGMFYYPCTLCMLIFLVVEILVLTGVQEAVYYMPLLVHSWLFNELLGFIPGLVMGLLWGILFVAFFLFHPHNQTEHTVMD</sequence>
<feature type="transmembrane region" description="Helical" evidence="1">
    <location>
        <begin position="36"/>
        <end position="56"/>
    </location>
</feature>
<keyword evidence="3" id="KW-1185">Reference proteome</keyword>
<comment type="caution">
    <text evidence="2">The sequence shown here is derived from an EMBL/GenBank/DDBJ whole genome shotgun (WGS) entry which is preliminary data.</text>
</comment>
<evidence type="ECO:0000313" key="2">
    <source>
        <dbReference type="EMBL" id="MBC3537970.1"/>
    </source>
</evidence>
<feature type="transmembrane region" description="Helical" evidence="1">
    <location>
        <begin position="96"/>
        <end position="117"/>
    </location>
</feature>
<name>A0ABR6VL03_9FIRM</name>
<feature type="transmembrane region" description="Helical" evidence="1">
    <location>
        <begin position="6"/>
        <end position="24"/>
    </location>
</feature>
<organism evidence="2 3">
    <name type="scientific">Megasphaera hominis</name>
    <dbReference type="NCBI Taxonomy" id="159836"/>
    <lineage>
        <taxon>Bacteria</taxon>
        <taxon>Bacillati</taxon>
        <taxon>Bacillota</taxon>
        <taxon>Negativicutes</taxon>
        <taxon>Veillonellales</taxon>
        <taxon>Veillonellaceae</taxon>
        <taxon>Megasphaera</taxon>
    </lineage>
</organism>
<accession>A0ABR6VL03</accession>
<reference evidence="2 3" key="1">
    <citation type="submission" date="2020-08" db="EMBL/GenBank/DDBJ databases">
        <authorList>
            <person name="Liu C."/>
            <person name="Sun Q."/>
        </authorList>
    </citation>
    <scope>NUCLEOTIDE SEQUENCE [LARGE SCALE GENOMIC DNA]</scope>
    <source>
        <strain evidence="2 3">NSJ-59</strain>
    </source>
</reference>
<proteinExistence type="predicted"/>
<dbReference type="Proteomes" id="UP000606870">
    <property type="component" value="Unassembled WGS sequence"/>
</dbReference>
<keyword evidence="1" id="KW-1133">Transmembrane helix</keyword>
<keyword evidence="1" id="KW-0472">Membrane</keyword>